<name>A0A2X0KHX4_9ACTN</name>
<dbReference type="RefSeq" id="WP_111499960.1">
    <property type="nucleotide sequence ID" value="NZ_QKYN01000028.1"/>
</dbReference>
<sequence>MSDESAAQSGDVLAKLGAHPGLCAACRHRLLNETRRGTAYLRCGLAGTDATLPRYPRLPVLQCHGFAATEDQAPQGLDN</sequence>
<accession>A0A2X0KHX4</accession>
<dbReference type="Proteomes" id="UP000248889">
    <property type="component" value="Unassembled WGS sequence"/>
</dbReference>
<dbReference type="EMBL" id="QKYN01000028">
    <property type="protein sequence ID" value="RAG86360.1"/>
    <property type="molecule type" value="Genomic_DNA"/>
</dbReference>
<evidence type="ECO:0000313" key="2">
    <source>
        <dbReference type="Proteomes" id="UP000248889"/>
    </source>
</evidence>
<organism evidence="1 2">
    <name type="scientific">Streptacidiphilus pinicola</name>
    <dbReference type="NCBI Taxonomy" id="2219663"/>
    <lineage>
        <taxon>Bacteria</taxon>
        <taxon>Bacillati</taxon>
        <taxon>Actinomycetota</taxon>
        <taxon>Actinomycetes</taxon>
        <taxon>Kitasatosporales</taxon>
        <taxon>Streptomycetaceae</taxon>
        <taxon>Streptacidiphilus</taxon>
    </lineage>
</organism>
<proteinExistence type="predicted"/>
<comment type="caution">
    <text evidence="1">The sequence shown here is derived from an EMBL/GenBank/DDBJ whole genome shotgun (WGS) entry which is preliminary data.</text>
</comment>
<keyword evidence="2" id="KW-1185">Reference proteome</keyword>
<protein>
    <submittedName>
        <fullName evidence="1">Uncharacterized protein</fullName>
    </submittedName>
</protein>
<gene>
    <name evidence="1" type="ORF">DN069_06960</name>
</gene>
<reference evidence="1 2" key="1">
    <citation type="submission" date="2018-06" db="EMBL/GenBank/DDBJ databases">
        <title>Streptacidiphilus pinicola sp. nov., isolated from pine grove soil.</title>
        <authorList>
            <person name="Roh S.G."/>
            <person name="Park S."/>
            <person name="Kim M.-K."/>
            <person name="Yun B.-R."/>
            <person name="Park J."/>
            <person name="Kim M.J."/>
            <person name="Kim Y.S."/>
            <person name="Kim S.B."/>
        </authorList>
    </citation>
    <scope>NUCLEOTIDE SEQUENCE [LARGE SCALE GENOMIC DNA]</scope>
    <source>
        <strain evidence="1 2">MMS16-CNU450</strain>
    </source>
</reference>
<evidence type="ECO:0000313" key="1">
    <source>
        <dbReference type="EMBL" id="RAG86360.1"/>
    </source>
</evidence>
<dbReference type="AlphaFoldDB" id="A0A2X0KHX4"/>
<dbReference type="OrthoDB" id="3854842at2"/>